<dbReference type="InterPro" id="IPR013969">
    <property type="entry name" value="Oligosacch_biosynth_Alg14"/>
</dbReference>
<dbReference type="Pfam" id="PF05055">
    <property type="entry name" value="DUF677"/>
    <property type="match status" value="1"/>
</dbReference>
<sequence>MHRCFKLKSTAAAPATVNSPSSAPAVQGTETTESSREETPGSSRTSSTQFSPTFNLSPAYTFIIQTNSYKEIWSKIDQIHRHSGNLNIDDQDLLSQLLQPNRSSVEEALRGATPCNLTRLACAYFENSEHTSNLCLHLYRSVDRARLLYAPIHELLELLPLEFDSIALTQEQCNLAFDIFLKFESLDNPIPNPDSNPNSFNDRRLSFARLKLQLDLDLHKSRRRVRLFRGTTTSSALCFIGLTVGVAATAVAIVVHALFAVVAGPLCAFSATNFTKRELNHMAQLEAATKGTYVINNDLDTIDRLVARLHAAVEGDRLLIRLGIERGRDKYPIQEVVKQLRKNQPNLLHQLRDLEEHLCLCFATVNKARSDLKVAGSERSKKQLGGKTEILRMRYKIRELESVFRSEGRGPSFSNSSMIKEATDQFHSGGTYFLSEDATRLTLGYMGNPPRSMDLNAEPRIPKDLVHDDAPANVGICKPSMLTKQGIDHDTNITSSRLDLNANASSSVYNDQFSPYKSQEHLKSRDVLECGSSTSPLGEKDYMRIWREMKQNGFLSSSYGGIPLAKKKKSKNDMLKKKMELAKREQVNRFTKIAAPSGLLNELNPGIINHVRNSKQVHSIIEALVRSEKHENGHNKSKSASNVRREPKEMNDRRKDMKNIYDSGTSQLNVSYGNESGGQTSMFSKKVAIPLNSDHMVVGDSYFGARRVMDETSGALPITSDREHETLTLKLSSSATTASENTSSVSKEVLENQANVSSLSVKAATMASRWLEFLHQDIRGRLAALRRSKKRVRDVIQTELPFLLSKEFKNNQENDPYVLQSCASKCPKPHNQAKWAALFDQMEKALSEEGGQLESWLNQVTEMQLHCEWGLQSMNGFTGHDLPQVGRSENESRLKNKENSERELAMMAAAASIYSTCNYALPTENPATDELRISPNGKKIQEDLQRKNSIISLENLPSRIQGILVWINNLQLISMEKGIGWCFPTMFPNSIIVLIIITLTTIAMRIIHVIYWSGKPLRTSSPKFKTLIILGSGGHTAEMLNLVSVLQKDKFTPRFYIAARTDNMSLQKARVLEDSLVNQTSDQKVLEAAQFMQIYRSREVGQSYLTSVGTTILATAHALWLMTKIRPQVILCNGPGTCIPLCVVAFVYKVVGIRWSSIFYVESIARVRRLSLSGLLLYKLRMADHSAAASVLEIFP</sequence>
<comment type="subcellular location">
    <subcellularLocation>
        <location evidence="1">Membrane</location>
    </subcellularLocation>
</comment>
<dbReference type="PANTHER" id="PTHR33924">
    <property type="entry name" value="CATION-TRANSPORTING ATPASE"/>
    <property type="match status" value="1"/>
</dbReference>
<evidence type="ECO:0000256" key="5">
    <source>
        <dbReference type="ARBA" id="ARBA00023136"/>
    </source>
</evidence>
<feature type="transmembrane region" description="Helical" evidence="7">
    <location>
        <begin position="1104"/>
        <end position="1122"/>
    </location>
</feature>
<feature type="transmembrane region" description="Helical" evidence="7">
    <location>
        <begin position="236"/>
        <end position="263"/>
    </location>
</feature>
<evidence type="ECO:0000313" key="8">
    <source>
        <dbReference type="EMBL" id="KAJ4953951.1"/>
    </source>
</evidence>
<evidence type="ECO:0000256" key="7">
    <source>
        <dbReference type="SAM" id="Phobius"/>
    </source>
</evidence>
<evidence type="ECO:0000256" key="1">
    <source>
        <dbReference type="ARBA" id="ARBA00004370"/>
    </source>
</evidence>
<feature type="transmembrane region" description="Helical" evidence="7">
    <location>
        <begin position="991"/>
        <end position="1013"/>
    </location>
</feature>
<dbReference type="EMBL" id="JAMYWD010000012">
    <property type="protein sequence ID" value="KAJ4953951.1"/>
    <property type="molecule type" value="Genomic_DNA"/>
</dbReference>
<gene>
    <name evidence="8" type="ORF">NE237_030783</name>
</gene>
<dbReference type="InterPro" id="IPR007749">
    <property type="entry name" value="DUF677"/>
</dbReference>
<comment type="caution">
    <text evidence="8">The sequence shown here is derived from an EMBL/GenBank/DDBJ whole genome shotgun (WGS) entry which is preliminary data.</text>
</comment>
<name>A0A9Q0GVP8_9MAGN</name>
<protein>
    <recommendedName>
        <fullName evidence="10">UDP-N-acetylglucosamine transferase subunit ALG14-like protein</fullName>
    </recommendedName>
</protein>
<proteinExistence type="inferred from homology"/>
<dbReference type="GO" id="GO:0016020">
    <property type="term" value="C:membrane"/>
    <property type="evidence" value="ECO:0007669"/>
    <property type="project" value="UniProtKB-SubCell"/>
</dbReference>
<dbReference type="Proteomes" id="UP001141806">
    <property type="component" value="Unassembled WGS sequence"/>
</dbReference>
<evidence type="ECO:0000256" key="4">
    <source>
        <dbReference type="ARBA" id="ARBA00022989"/>
    </source>
</evidence>
<dbReference type="AlphaFoldDB" id="A0A9Q0GVP8"/>
<feature type="compositionally biased region" description="Basic and acidic residues" evidence="6">
    <location>
        <begin position="643"/>
        <end position="659"/>
    </location>
</feature>
<dbReference type="GO" id="GO:0006488">
    <property type="term" value="P:dolichol-linked oligosaccharide biosynthetic process"/>
    <property type="evidence" value="ECO:0007669"/>
    <property type="project" value="InterPro"/>
</dbReference>
<feature type="transmembrane region" description="Helical" evidence="7">
    <location>
        <begin position="1128"/>
        <end position="1148"/>
    </location>
</feature>
<accession>A0A9Q0GVP8</accession>
<reference evidence="8" key="1">
    <citation type="journal article" date="2023" name="Plant J.">
        <title>The genome of the king protea, Protea cynaroides.</title>
        <authorList>
            <person name="Chang J."/>
            <person name="Duong T.A."/>
            <person name="Schoeman C."/>
            <person name="Ma X."/>
            <person name="Roodt D."/>
            <person name="Barker N."/>
            <person name="Li Z."/>
            <person name="Van de Peer Y."/>
            <person name="Mizrachi E."/>
        </authorList>
    </citation>
    <scope>NUCLEOTIDE SEQUENCE</scope>
    <source>
        <tissue evidence="8">Young leaves</tissue>
    </source>
</reference>
<evidence type="ECO:0000256" key="6">
    <source>
        <dbReference type="SAM" id="MobiDB-lite"/>
    </source>
</evidence>
<dbReference type="PANTHER" id="PTHR33924:SF5">
    <property type="entry name" value="CATION-TRANSPORTING ATPASE"/>
    <property type="match status" value="1"/>
</dbReference>
<evidence type="ECO:0000256" key="2">
    <source>
        <dbReference type="ARBA" id="ARBA00009074"/>
    </source>
</evidence>
<keyword evidence="5 7" id="KW-0472">Membrane</keyword>
<evidence type="ECO:0000313" key="9">
    <source>
        <dbReference type="Proteomes" id="UP001141806"/>
    </source>
</evidence>
<dbReference type="OrthoDB" id="17098at2759"/>
<organism evidence="8 9">
    <name type="scientific">Protea cynaroides</name>
    <dbReference type="NCBI Taxonomy" id="273540"/>
    <lineage>
        <taxon>Eukaryota</taxon>
        <taxon>Viridiplantae</taxon>
        <taxon>Streptophyta</taxon>
        <taxon>Embryophyta</taxon>
        <taxon>Tracheophyta</taxon>
        <taxon>Spermatophyta</taxon>
        <taxon>Magnoliopsida</taxon>
        <taxon>Proteales</taxon>
        <taxon>Proteaceae</taxon>
        <taxon>Protea</taxon>
    </lineage>
</organism>
<evidence type="ECO:0000256" key="3">
    <source>
        <dbReference type="ARBA" id="ARBA00022692"/>
    </source>
</evidence>
<dbReference type="Pfam" id="PF08660">
    <property type="entry name" value="Alg14"/>
    <property type="match status" value="1"/>
</dbReference>
<keyword evidence="4 7" id="KW-1133">Transmembrane helix</keyword>
<feature type="region of interest" description="Disordered" evidence="6">
    <location>
        <begin position="1"/>
        <end position="50"/>
    </location>
</feature>
<comment type="similarity">
    <text evidence="2">Belongs to the UPF0496 family.</text>
</comment>
<keyword evidence="9" id="KW-1185">Reference proteome</keyword>
<evidence type="ECO:0008006" key="10">
    <source>
        <dbReference type="Google" id="ProtNLM"/>
    </source>
</evidence>
<dbReference type="Gene3D" id="3.40.50.2000">
    <property type="entry name" value="Glycogen Phosphorylase B"/>
    <property type="match status" value="1"/>
</dbReference>
<feature type="region of interest" description="Disordered" evidence="6">
    <location>
        <begin position="627"/>
        <end position="668"/>
    </location>
</feature>
<dbReference type="FunFam" id="3.40.50.2000:FF:000182">
    <property type="entry name" value="UDP-N-acetylglucosamine transferase subunit ALG14 isogeny"/>
    <property type="match status" value="1"/>
</dbReference>
<keyword evidence="3 7" id="KW-0812">Transmembrane</keyword>